<dbReference type="Proteomes" id="UP000255467">
    <property type="component" value="Unassembled WGS sequence"/>
</dbReference>
<gene>
    <name evidence="1" type="ORF">NCTC1934_04348</name>
</gene>
<evidence type="ECO:0000313" key="1">
    <source>
        <dbReference type="EMBL" id="SUA80580.1"/>
    </source>
</evidence>
<keyword evidence="2" id="KW-1185">Reference proteome</keyword>
<name>A0A378YVM1_9NOCA</name>
<dbReference type="EMBL" id="UGRY01000002">
    <property type="protein sequence ID" value="SUA80580.1"/>
    <property type="molecule type" value="Genomic_DNA"/>
</dbReference>
<protein>
    <submittedName>
        <fullName evidence="1">Uncharacterized protein</fullName>
    </submittedName>
</protein>
<organism evidence="1 2">
    <name type="scientific">Nocardia otitidiscaviarum</name>
    <dbReference type="NCBI Taxonomy" id="1823"/>
    <lineage>
        <taxon>Bacteria</taxon>
        <taxon>Bacillati</taxon>
        <taxon>Actinomycetota</taxon>
        <taxon>Actinomycetes</taxon>
        <taxon>Mycobacteriales</taxon>
        <taxon>Nocardiaceae</taxon>
        <taxon>Nocardia</taxon>
    </lineage>
</organism>
<sequence>MTDAARSLEVNGFVSYLLYDFLLPYMGPSAAEYWATLLVIGPIAG</sequence>
<accession>A0A378YVM1</accession>
<dbReference type="STRING" id="1406858.GCA_000710895_06425"/>
<evidence type="ECO:0000313" key="2">
    <source>
        <dbReference type="Proteomes" id="UP000255467"/>
    </source>
</evidence>
<proteinExistence type="predicted"/>
<dbReference type="AlphaFoldDB" id="A0A378YVM1"/>
<reference evidence="1 2" key="1">
    <citation type="submission" date="2018-06" db="EMBL/GenBank/DDBJ databases">
        <authorList>
            <consortium name="Pathogen Informatics"/>
            <person name="Doyle S."/>
        </authorList>
    </citation>
    <scope>NUCLEOTIDE SEQUENCE [LARGE SCALE GENOMIC DNA]</scope>
    <source>
        <strain evidence="1 2">NCTC1934</strain>
    </source>
</reference>